<evidence type="ECO:0000313" key="2">
    <source>
        <dbReference type="Proteomes" id="UP001320706"/>
    </source>
</evidence>
<dbReference type="EMBL" id="JAMKPW020000033">
    <property type="protein sequence ID" value="KAK8202194.1"/>
    <property type="molecule type" value="Genomic_DNA"/>
</dbReference>
<name>A0ACC3S8T0_9PEZI</name>
<protein>
    <submittedName>
        <fullName evidence="1">Uncharacterized protein</fullName>
    </submittedName>
</protein>
<dbReference type="Proteomes" id="UP001320706">
    <property type="component" value="Unassembled WGS sequence"/>
</dbReference>
<reference evidence="1" key="1">
    <citation type="submission" date="2024-02" db="EMBL/GenBank/DDBJ databases">
        <title>Metagenome Assembled Genome of Zalaria obscura JY119.</title>
        <authorList>
            <person name="Vighnesh L."/>
            <person name="Jagadeeshwari U."/>
            <person name="Venkata Ramana C."/>
            <person name="Sasikala C."/>
        </authorList>
    </citation>
    <scope>NUCLEOTIDE SEQUENCE</scope>
    <source>
        <strain evidence="1">JY119</strain>
    </source>
</reference>
<proteinExistence type="predicted"/>
<evidence type="ECO:0000313" key="1">
    <source>
        <dbReference type="EMBL" id="KAK8202194.1"/>
    </source>
</evidence>
<accession>A0ACC3S8T0</accession>
<organism evidence="1 2">
    <name type="scientific">Zalaria obscura</name>
    <dbReference type="NCBI Taxonomy" id="2024903"/>
    <lineage>
        <taxon>Eukaryota</taxon>
        <taxon>Fungi</taxon>
        <taxon>Dikarya</taxon>
        <taxon>Ascomycota</taxon>
        <taxon>Pezizomycotina</taxon>
        <taxon>Dothideomycetes</taxon>
        <taxon>Dothideomycetidae</taxon>
        <taxon>Dothideales</taxon>
        <taxon>Zalariaceae</taxon>
        <taxon>Zalaria</taxon>
    </lineage>
</organism>
<gene>
    <name evidence="1" type="ORF">M8818_005721</name>
</gene>
<sequence length="273" mass="29829">MSIKSKVTTGGAPNAMPNLFSQAIKANGMVFCSGSVGMTPDGKLVEGTIQDRVHQILKNLSAVLEAAGSRLENVVKVNIFLADMHSQVLVYQDDGLFDANVTCGLWRTDRTSLQGGFWQDERSLRSVQLGRDDAVQNRDADVEMECIAMLLSPSTTQILNTPLYRISPFLIFSNASVTPLCVIGNCSTTGLILWNVAKSSICQTSFLQEPTKEISLAISIGTRTCDEYLLTNAKYAHLLQLHRAKSFHQVAQPGRPGVPGISHCCKRMLRLVD</sequence>
<comment type="caution">
    <text evidence="1">The sequence shown here is derived from an EMBL/GenBank/DDBJ whole genome shotgun (WGS) entry which is preliminary data.</text>
</comment>
<keyword evidence="2" id="KW-1185">Reference proteome</keyword>